<dbReference type="AlphaFoldDB" id="Q6MLR0"/>
<evidence type="ECO:0000256" key="3">
    <source>
        <dbReference type="ARBA" id="ARBA00023002"/>
    </source>
</evidence>
<reference evidence="6 7" key="1">
    <citation type="journal article" date="2004" name="Science">
        <title>A predator unmasked: life cycle of Bdellovibrio bacteriovorus from a genomic perspective.</title>
        <authorList>
            <person name="Rendulic S."/>
            <person name="Jagtap P."/>
            <person name="Rosinus A."/>
            <person name="Eppinger M."/>
            <person name="Baar C."/>
            <person name="Lanz C."/>
            <person name="Keller H."/>
            <person name="Lambert C."/>
            <person name="Evans K.J."/>
            <person name="Goesmann A."/>
            <person name="Meyer F."/>
            <person name="Sockett R.E."/>
            <person name="Schuster S.C."/>
        </authorList>
    </citation>
    <scope>NUCLEOTIDE SEQUENCE [LARGE SCALE GENOMIC DNA]</scope>
    <source>
        <strain evidence="7">ATCC 15356 / DSM 50701 / NCIMB 9529 / HD100</strain>
    </source>
</reference>
<keyword evidence="7" id="KW-1185">Reference proteome</keyword>
<dbReference type="PROSITE" id="PS51355">
    <property type="entry name" value="GLUTATHIONE_PEROXID_3"/>
    <property type="match status" value="1"/>
</dbReference>
<evidence type="ECO:0000256" key="1">
    <source>
        <dbReference type="ARBA" id="ARBA00006926"/>
    </source>
</evidence>
<gene>
    <name evidence="6" type="primary">bsaA</name>
    <name evidence="6" type="ordered locus">Bd1947</name>
</gene>
<evidence type="ECO:0000313" key="6">
    <source>
        <dbReference type="EMBL" id="CAE79797.1"/>
    </source>
</evidence>
<dbReference type="InterPro" id="IPR029759">
    <property type="entry name" value="GPX_AS"/>
</dbReference>
<dbReference type="PANTHER" id="PTHR11592">
    <property type="entry name" value="GLUTATHIONE PEROXIDASE"/>
    <property type="match status" value="1"/>
</dbReference>
<dbReference type="GO" id="GO:0004601">
    <property type="term" value="F:peroxidase activity"/>
    <property type="evidence" value="ECO:0007669"/>
    <property type="project" value="UniProtKB-KW"/>
</dbReference>
<evidence type="ECO:0000256" key="2">
    <source>
        <dbReference type="ARBA" id="ARBA00022559"/>
    </source>
</evidence>
<dbReference type="GO" id="GO:0034599">
    <property type="term" value="P:cellular response to oxidative stress"/>
    <property type="evidence" value="ECO:0007669"/>
    <property type="project" value="TreeGrafter"/>
</dbReference>
<evidence type="ECO:0000313" key="7">
    <source>
        <dbReference type="Proteomes" id="UP000008080"/>
    </source>
</evidence>
<dbReference type="SUPFAM" id="SSF52833">
    <property type="entry name" value="Thioredoxin-like"/>
    <property type="match status" value="1"/>
</dbReference>
<evidence type="ECO:0000256" key="4">
    <source>
        <dbReference type="RuleBase" id="RU000499"/>
    </source>
</evidence>
<feature type="domain" description="Thioredoxin" evidence="5">
    <location>
        <begin position="53"/>
        <end position="215"/>
    </location>
</feature>
<dbReference type="Gene3D" id="3.40.30.10">
    <property type="entry name" value="Glutaredoxin"/>
    <property type="match status" value="1"/>
</dbReference>
<dbReference type="Pfam" id="PF00255">
    <property type="entry name" value="GSHPx"/>
    <property type="match status" value="1"/>
</dbReference>
<dbReference type="PROSITE" id="PS00460">
    <property type="entry name" value="GLUTATHIONE_PEROXID_1"/>
    <property type="match status" value="1"/>
</dbReference>
<comment type="similarity">
    <text evidence="1 4">Belongs to the glutathione peroxidase family.</text>
</comment>
<name>Q6MLR0_BDEBA</name>
<dbReference type="CDD" id="cd00340">
    <property type="entry name" value="GSH_Peroxidase"/>
    <property type="match status" value="1"/>
</dbReference>
<dbReference type="FunFam" id="3.40.30.10:FF:000010">
    <property type="entry name" value="Glutathione peroxidase"/>
    <property type="match status" value="1"/>
</dbReference>
<proteinExistence type="inferred from homology"/>
<evidence type="ECO:0000259" key="5">
    <source>
        <dbReference type="PROSITE" id="PS51352"/>
    </source>
</evidence>
<protein>
    <recommendedName>
        <fullName evidence="4">Glutathione peroxidase</fullName>
    </recommendedName>
</protein>
<dbReference type="PRINTS" id="PR01011">
    <property type="entry name" value="GLUTPROXDASE"/>
</dbReference>
<dbReference type="PANTHER" id="PTHR11592:SF78">
    <property type="entry name" value="GLUTATHIONE PEROXIDASE"/>
    <property type="match status" value="1"/>
</dbReference>
<dbReference type="KEGG" id="bba:Bd1947"/>
<dbReference type="InterPro" id="IPR013766">
    <property type="entry name" value="Thioredoxin_domain"/>
</dbReference>
<dbReference type="InterPro" id="IPR036249">
    <property type="entry name" value="Thioredoxin-like_sf"/>
</dbReference>
<dbReference type="Proteomes" id="UP000008080">
    <property type="component" value="Chromosome"/>
</dbReference>
<dbReference type="PROSITE" id="PS51352">
    <property type="entry name" value="THIOREDOXIN_2"/>
    <property type="match status" value="1"/>
</dbReference>
<keyword evidence="2 4" id="KW-0575">Peroxidase</keyword>
<sequence>MIKSKVRTASKGFPRAFSCDLPPPPLEYAHQGETMRIFTLIALILCTSFAWAKDTPSSFFDLSANSLSGKKVNFSTYRGKVVLVVNTASQCGFTPQLKELEEMYKKYADRGFVVLGFPSNDFKQEKGTNDEVQTFAAKEFGVTFPLFDKAPVSGKDIQPVYQFLTTQKPGLIFKDVAWNFEKFLINRKGQVVERWSSITKPSSDSITKSVEKALNEPL</sequence>
<keyword evidence="3 4" id="KW-0560">Oxidoreductase</keyword>
<dbReference type="HOGENOM" id="CLU_029507_3_2_7"/>
<organism evidence="6 7">
    <name type="scientific">Bdellovibrio bacteriovorus (strain ATCC 15356 / DSM 50701 / NCIMB 9529 / HD100)</name>
    <dbReference type="NCBI Taxonomy" id="264462"/>
    <lineage>
        <taxon>Bacteria</taxon>
        <taxon>Pseudomonadati</taxon>
        <taxon>Bdellovibrionota</taxon>
        <taxon>Bdellovibrionia</taxon>
        <taxon>Bdellovibrionales</taxon>
        <taxon>Pseudobdellovibrionaceae</taxon>
        <taxon>Bdellovibrio</taxon>
    </lineage>
</organism>
<dbReference type="EMBL" id="BX842651">
    <property type="protein sequence ID" value="CAE79797.1"/>
    <property type="molecule type" value="Genomic_DNA"/>
</dbReference>
<dbReference type="STRING" id="264462.Bd1947"/>
<dbReference type="InterPro" id="IPR000889">
    <property type="entry name" value="Glutathione_peroxidase"/>
</dbReference>
<dbReference type="eggNOG" id="COG0386">
    <property type="taxonomic scope" value="Bacteria"/>
</dbReference>
<accession>Q6MLR0</accession>